<dbReference type="Proteomes" id="UP000789901">
    <property type="component" value="Unassembled WGS sequence"/>
</dbReference>
<proteinExistence type="predicted"/>
<keyword evidence="3" id="KW-1185">Reference proteome</keyword>
<gene>
    <name evidence="2" type="ORF">GMARGA_LOCUS45003</name>
</gene>
<reference evidence="2 3" key="1">
    <citation type="submission" date="2021-06" db="EMBL/GenBank/DDBJ databases">
        <authorList>
            <person name="Kallberg Y."/>
            <person name="Tangrot J."/>
            <person name="Rosling A."/>
        </authorList>
    </citation>
    <scope>NUCLEOTIDE SEQUENCE [LARGE SCALE GENOMIC DNA]</scope>
    <source>
        <strain evidence="2 3">120-4 pot B 10/14</strain>
    </source>
</reference>
<evidence type="ECO:0000313" key="2">
    <source>
        <dbReference type="EMBL" id="CAG8856182.1"/>
    </source>
</evidence>
<comment type="caution">
    <text evidence="2">The sequence shown here is derived from an EMBL/GenBank/DDBJ whole genome shotgun (WGS) entry which is preliminary data.</text>
</comment>
<organism evidence="2 3">
    <name type="scientific">Gigaspora margarita</name>
    <dbReference type="NCBI Taxonomy" id="4874"/>
    <lineage>
        <taxon>Eukaryota</taxon>
        <taxon>Fungi</taxon>
        <taxon>Fungi incertae sedis</taxon>
        <taxon>Mucoromycota</taxon>
        <taxon>Glomeromycotina</taxon>
        <taxon>Glomeromycetes</taxon>
        <taxon>Diversisporales</taxon>
        <taxon>Gigasporaceae</taxon>
        <taxon>Gigaspora</taxon>
    </lineage>
</organism>
<evidence type="ECO:0000313" key="3">
    <source>
        <dbReference type="Proteomes" id="UP000789901"/>
    </source>
</evidence>
<name>A0ABN7XMA4_GIGMA</name>
<keyword evidence="1" id="KW-0175">Coiled coil</keyword>
<accession>A0ABN7XMA4</accession>
<feature type="non-terminal residue" evidence="2">
    <location>
        <position position="1"/>
    </location>
</feature>
<evidence type="ECO:0000256" key="1">
    <source>
        <dbReference type="SAM" id="Coils"/>
    </source>
</evidence>
<protein>
    <submittedName>
        <fullName evidence="2">38539_t:CDS:1</fullName>
    </submittedName>
</protein>
<feature type="non-terminal residue" evidence="2">
    <location>
        <position position="153"/>
    </location>
</feature>
<sequence length="153" mass="17242">KNLPSSSIQALILDHKEKKIEIRNLSRQISRLKKHIEQLENNLLETSINKAIEFNQLCSTILVLTKNYLLLVLTQPCPNCNNSNLQNKIWNISSIGFQVKCIIECKKYNDIYEHTNEKEIQFAKATAAAGLAGRISHNALQSLLATIGITSQI</sequence>
<dbReference type="EMBL" id="CAJVQB010157018">
    <property type="protein sequence ID" value="CAG8856182.1"/>
    <property type="molecule type" value="Genomic_DNA"/>
</dbReference>
<feature type="coiled-coil region" evidence="1">
    <location>
        <begin position="8"/>
        <end position="49"/>
    </location>
</feature>